<dbReference type="Pfam" id="PF12867">
    <property type="entry name" value="DinB_2"/>
    <property type="match status" value="1"/>
</dbReference>
<comment type="caution">
    <text evidence="2">The sequence shown here is derived from an EMBL/GenBank/DDBJ whole genome shotgun (WGS) entry which is preliminary data.</text>
</comment>
<evidence type="ECO:0000313" key="2">
    <source>
        <dbReference type="EMBL" id="RNI31663.1"/>
    </source>
</evidence>
<evidence type="ECO:0000313" key="3">
    <source>
        <dbReference type="Proteomes" id="UP000272117"/>
    </source>
</evidence>
<keyword evidence="3" id="KW-1185">Reference proteome</keyword>
<gene>
    <name evidence="2" type="ORF">EFB08_03930</name>
</gene>
<dbReference type="AlphaFoldDB" id="A0A3M9N3A8"/>
<dbReference type="SUPFAM" id="SSF109854">
    <property type="entry name" value="DinB/YfiT-like putative metalloenzymes"/>
    <property type="match status" value="1"/>
</dbReference>
<dbReference type="EMBL" id="RJJD01000001">
    <property type="protein sequence ID" value="RNI31663.1"/>
    <property type="molecule type" value="Genomic_DNA"/>
</dbReference>
<dbReference type="OrthoDB" id="9814103at2"/>
<reference evidence="2 3" key="1">
    <citation type="submission" date="2018-11" db="EMBL/GenBank/DDBJ databases">
        <title>Rufibacter latericius sp. nov., isolated from water in Baiyang Lake.</title>
        <authorList>
            <person name="Yang Y."/>
        </authorList>
    </citation>
    <scope>NUCLEOTIDE SEQUENCE [LARGE SCALE GENOMIC DNA]</scope>
    <source>
        <strain evidence="2 3">R-22-1c-1</strain>
    </source>
</reference>
<dbReference type="Proteomes" id="UP000272117">
    <property type="component" value="Unassembled WGS sequence"/>
</dbReference>
<sequence length="165" mass="18775">MNLPQQLARHLREVHFGENWTDSTIREHVADVTWQQATAKVGSLNTIAALVYHTNYYVRAVLRVLKGEPLNAKDANSFNHPAIHSQEAWEELLKESWTDAENLAQLVEQLPESKLWETFVEEKYGSYYRNIQGVIEHAHYHLGQMVLLKKLLSQPAETGAAQGAS</sequence>
<dbReference type="InterPro" id="IPR034660">
    <property type="entry name" value="DinB/YfiT-like"/>
</dbReference>
<dbReference type="RefSeq" id="WP_123125566.1">
    <property type="nucleotide sequence ID" value="NZ_RJJD01000001.1"/>
</dbReference>
<dbReference type="Gene3D" id="1.20.120.450">
    <property type="entry name" value="dinb family like domain"/>
    <property type="match status" value="1"/>
</dbReference>
<dbReference type="InterPro" id="IPR024775">
    <property type="entry name" value="DinB-like"/>
</dbReference>
<accession>A0A3M9N3A8</accession>
<evidence type="ECO:0000259" key="1">
    <source>
        <dbReference type="Pfam" id="PF12867"/>
    </source>
</evidence>
<proteinExistence type="predicted"/>
<name>A0A3M9N3A8_9BACT</name>
<protein>
    <submittedName>
        <fullName evidence="2">DUF1572 domain-containing protein</fullName>
    </submittedName>
</protein>
<feature type="domain" description="DinB-like" evidence="1">
    <location>
        <begin position="24"/>
        <end position="143"/>
    </location>
</feature>
<organism evidence="2 3">
    <name type="scientific">Rufibacter latericius</name>
    <dbReference type="NCBI Taxonomy" id="2487040"/>
    <lineage>
        <taxon>Bacteria</taxon>
        <taxon>Pseudomonadati</taxon>
        <taxon>Bacteroidota</taxon>
        <taxon>Cytophagia</taxon>
        <taxon>Cytophagales</taxon>
        <taxon>Hymenobacteraceae</taxon>
        <taxon>Rufibacter</taxon>
    </lineage>
</organism>